<keyword evidence="1" id="KW-1133">Transmembrane helix</keyword>
<sequence length="198" mass="19750">MGVPAALASLGAGTTATATTAGLENLGAFWTLSVPVRAAVLSASTLLLGILVVGLFPDYGTTAIDRVRESMVSSFLIGSVVAVIYGACIGVIWYAAGQDQVVSLIATPVLFVLVGLGTVWTAIGLVGLCQAGADLVGADHSAWGVVGAVVVAGASVTAPAYGLAIAVLAAVFGFGAGIRTRPGVRTTDDRVVPPDRKV</sequence>
<reference evidence="3 4" key="1">
    <citation type="submission" date="2016-10" db="EMBL/GenBank/DDBJ databases">
        <authorList>
            <person name="de Groot N.N."/>
        </authorList>
    </citation>
    <scope>NUCLEOTIDE SEQUENCE [LARGE SCALE GENOMIC DNA]</scope>
    <source>
        <strain evidence="4">EB21,IBRC-M 10013,KCTC 4048</strain>
    </source>
</reference>
<dbReference type="AlphaFoldDB" id="A0A1G9VZS9"/>
<evidence type="ECO:0000313" key="4">
    <source>
        <dbReference type="Proteomes" id="UP000199370"/>
    </source>
</evidence>
<keyword evidence="4" id="KW-1185">Reference proteome</keyword>
<keyword evidence="1" id="KW-0812">Transmembrane</keyword>
<keyword evidence="1" id="KW-0472">Membrane</keyword>
<evidence type="ECO:0000313" key="3">
    <source>
        <dbReference type="EMBL" id="SDM77623.1"/>
    </source>
</evidence>
<evidence type="ECO:0000256" key="1">
    <source>
        <dbReference type="SAM" id="Phobius"/>
    </source>
</evidence>
<accession>A0A1G9VZS9</accession>
<dbReference type="Proteomes" id="UP000199370">
    <property type="component" value="Unassembled WGS sequence"/>
</dbReference>
<organism evidence="3 4">
    <name type="scientific">Haloarchaeobius iranensis</name>
    <dbReference type="NCBI Taxonomy" id="996166"/>
    <lineage>
        <taxon>Archaea</taxon>
        <taxon>Methanobacteriati</taxon>
        <taxon>Methanobacteriota</taxon>
        <taxon>Stenosarchaea group</taxon>
        <taxon>Halobacteria</taxon>
        <taxon>Halobacteriales</taxon>
        <taxon>Halorubellaceae</taxon>
        <taxon>Haloarchaeobius</taxon>
    </lineage>
</organism>
<dbReference type="InterPro" id="IPR058486">
    <property type="entry name" value="DUF8173"/>
</dbReference>
<dbReference type="RefSeq" id="WP_089732569.1">
    <property type="nucleotide sequence ID" value="NZ_FNIA01000007.1"/>
</dbReference>
<dbReference type="Pfam" id="PF26514">
    <property type="entry name" value="DUF8173"/>
    <property type="match status" value="1"/>
</dbReference>
<dbReference type="STRING" id="996166.SAMN05192554_10777"/>
<protein>
    <recommendedName>
        <fullName evidence="2">DUF8173 domain-containing protein</fullName>
    </recommendedName>
</protein>
<gene>
    <name evidence="3" type="ORF">SAMN05192554_10777</name>
</gene>
<dbReference type="EMBL" id="FNIA01000007">
    <property type="protein sequence ID" value="SDM77623.1"/>
    <property type="molecule type" value="Genomic_DNA"/>
</dbReference>
<name>A0A1G9VZS9_9EURY</name>
<feature type="transmembrane region" description="Helical" evidence="1">
    <location>
        <begin position="34"/>
        <end position="56"/>
    </location>
</feature>
<evidence type="ECO:0000259" key="2">
    <source>
        <dbReference type="Pfam" id="PF26514"/>
    </source>
</evidence>
<feature type="transmembrane region" description="Helical" evidence="1">
    <location>
        <begin position="102"/>
        <end position="128"/>
    </location>
</feature>
<proteinExistence type="predicted"/>
<feature type="transmembrane region" description="Helical" evidence="1">
    <location>
        <begin position="135"/>
        <end position="154"/>
    </location>
</feature>
<feature type="transmembrane region" description="Helical" evidence="1">
    <location>
        <begin position="76"/>
        <end position="96"/>
    </location>
</feature>
<feature type="domain" description="DUF8173" evidence="2">
    <location>
        <begin position="5"/>
        <end position="176"/>
    </location>
</feature>